<name>A0A518GG47_9BACT</name>
<sequence length="196" mass="21312">MNQRDRTATLAKTDFSAALKLARDITEVRERIQSLGWVARYAPSTEISRVVAIATKSAGTSSDFYADTMALAWPLRALHETGNGDAIPPLLKTALSLSADVHPASSRAEALSLLIHAVLPDGLRTAEPAIGTLKSVASDSHWRVVRSLIDTALLVNAFDRQSALNVAQVIPAENKRNSTIKRISEGETLQPRPFFW</sequence>
<keyword evidence="2" id="KW-1185">Reference proteome</keyword>
<gene>
    <name evidence="1" type="ORF">Q31a_59630</name>
</gene>
<dbReference type="AlphaFoldDB" id="A0A518GG47"/>
<accession>A0A518GG47</accession>
<organism evidence="1 2">
    <name type="scientific">Aureliella helgolandensis</name>
    <dbReference type="NCBI Taxonomy" id="2527968"/>
    <lineage>
        <taxon>Bacteria</taxon>
        <taxon>Pseudomonadati</taxon>
        <taxon>Planctomycetota</taxon>
        <taxon>Planctomycetia</taxon>
        <taxon>Pirellulales</taxon>
        <taxon>Pirellulaceae</taxon>
        <taxon>Aureliella</taxon>
    </lineage>
</organism>
<evidence type="ECO:0000313" key="1">
    <source>
        <dbReference type="EMBL" id="QDV27571.1"/>
    </source>
</evidence>
<protein>
    <recommendedName>
        <fullName evidence="3">HEAT repeat protein</fullName>
    </recommendedName>
</protein>
<reference evidence="1 2" key="1">
    <citation type="submission" date="2019-02" db="EMBL/GenBank/DDBJ databases">
        <title>Deep-cultivation of Planctomycetes and their phenomic and genomic characterization uncovers novel biology.</title>
        <authorList>
            <person name="Wiegand S."/>
            <person name="Jogler M."/>
            <person name="Boedeker C."/>
            <person name="Pinto D."/>
            <person name="Vollmers J."/>
            <person name="Rivas-Marin E."/>
            <person name="Kohn T."/>
            <person name="Peeters S.H."/>
            <person name="Heuer A."/>
            <person name="Rast P."/>
            <person name="Oberbeckmann S."/>
            <person name="Bunk B."/>
            <person name="Jeske O."/>
            <person name="Meyerdierks A."/>
            <person name="Storesund J.E."/>
            <person name="Kallscheuer N."/>
            <person name="Luecker S."/>
            <person name="Lage O.M."/>
            <person name="Pohl T."/>
            <person name="Merkel B.J."/>
            <person name="Hornburger P."/>
            <person name="Mueller R.-W."/>
            <person name="Bruemmer F."/>
            <person name="Labrenz M."/>
            <person name="Spormann A.M."/>
            <person name="Op den Camp H."/>
            <person name="Overmann J."/>
            <person name="Amann R."/>
            <person name="Jetten M.S.M."/>
            <person name="Mascher T."/>
            <person name="Medema M.H."/>
            <person name="Devos D.P."/>
            <person name="Kaster A.-K."/>
            <person name="Ovreas L."/>
            <person name="Rohde M."/>
            <person name="Galperin M.Y."/>
            <person name="Jogler C."/>
        </authorList>
    </citation>
    <scope>NUCLEOTIDE SEQUENCE [LARGE SCALE GENOMIC DNA]</scope>
    <source>
        <strain evidence="1 2">Q31a</strain>
    </source>
</reference>
<proteinExistence type="predicted"/>
<dbReference type="EMBL" id="CP036298">
    <property type="protein sequence ID" value="QDV27571.1"/>
    <property type="molecule type" value="Genomic_DNA"/>
</dbReference>
<evidence type="ECO:0000313" key="2">
    <source>
        <dbReference type="Proteomes" id="UP000318017"/>
    </source>
</evidence>
<evidence type="ECO:0008006" key="3">
    <source>
        <dbReference type="Google" id="ProtNLM"/>
    </source>
</evidence>
<dbReference type="KEGG" id="ahel:Q31a_59630"/>
<dbReference type="Proteomes" id="UP000318017">
    <property type="component" value="Chromosome"/>
</dbReference>